<evidence type="ECO:0000259" key="9">
    <source>
        <dbReference type="Pfam" id="PF02366"/>
    </source>
</evidence>
<evidence type="ECO:0000256" key="6">
    <source>
        <dbReference type="ARBA" id="ARBA00022989"/>
    </source>
</evidence>
<accession>A0A0G0XJM3</accession>
<dbReference type="GO" id="GO:0010041">
    <property type="term" value="P:response to iron(III) ion"/>
    <property type="evidence" value="ECO:0007669"/>
    <property type="project" value="TreeGrafter"/>
</dbReference>
<dbReference type="InterPro" id="IPR003342">
    <property type="entry name" value="ArnT-like_N"/>
</dbReference>
<organism evidence="10 11">
    <name type="scientific">Candidatus Woesebacteria bacterium GW2011_GWB1_41_10</name>
    <dbReference type="NCBI Taxonomy" id="1618577"/>
    <lineage>
        <taxon>Bacteria</taxon>
        <taxon>Candidatus Woeseibacteriota</taxon>
    </lineage>
</organism>
<keyword evidence="4" id="KW-0808">Transferase</keyword>
<dbReference type="InterPro" id="IPR050297">
    <property type="entry name" value="LipidA_mod_glycosyltrf_83"/>
</dbReference>
<feature type="transmembrane region" description="Helical" evidence="8">
    <location>
        <begin position="297"/>
        <end position="314"/>
    </location>
</feature>
<evidence type="ECO:0000256" key="1">
    <source>
        <dbReference type="ARBA" id="ARBA00004651"/>
    </source>
</evidence>
<dbReference type="GO" id="GO:0009103">
    <property type="term" value="P:lipopolysaccharide biosynthetic process"/>
    <property type="evidence" value="ECO:0007669"/>
    <property type="project" value="UniProtKB-ARBA"/>
</dbReference>
<evidence type="ECO:0000256" key="7">
    <source>
        <dbReference type="ARBA" id="ARBA00023136"/>
    </source>
</evidence>
<keyword evidence="5 8" id="KW-0812">Transmembrane</keyword>
<keyword evidence="6 8" id="KW-1133">Transmembrane helix</keyword>
<dbReference type="Proteomes" id="UP000033858">
    <property type="component" value="Unassembled WGS sequence"/>
</dbReference>
<feature type="transmembrane region" description="Helical" evidence="8">
    <location>
        <begin position="201"/>
        <end position="218"/>
    </location>
</feature>
<evidence type="ECO:0000313" key="11">
    <source>
        <dbReference type="Proteomes" id="UP000033858"/>
    </source>
</evidence>
<dbReference type="PANTHER" id="PTHR33908:SF3">
    <property type="entry name" value="UNDECAPRENYL PHOSPHATE-ALPHA-4-AMINO-4-DEOXY-L-ARABINOSE ARABINOSYL TRANSFERASE"/>
    <property type="match status" value="1"/>
</dbReference>
<comment type="caution">
    <text evidence="10">The sequence shown here is derived from an EMBL/GenBank/DDBJ whole genome shotgun (WGS) entry which is preliminary data.</text>
</comment>
<sequence length="540" mass="63452">MRKYFTLVLIVVLAAVLRFTLLTYNPPSLNWDEISHGYNAYSISKTGMDQWGQKFPVINFRAYGDYPTTLNLYLTIPFMVIFGLTEFAIRFPHTLLGILTVISVYFLAWGLTKRKDVSLLSAFLVAVTPWYVFTSRFVVQSNLSVFLLTTAAAFFVNRDKNKNFKLITYSLLLLTLFSYHTTRIFSPLFLLGIALIYRKTFSWILVALFFLVTAIIYLNPNTWARSGVLSIINESAVSKIIEVRNKSNLPKIVNRFLYNRPVYFVSEFSKNYISYFFPGFLFLEGGSQYQFSVPKTGLLYLINLPFFYLGLILLFKKEYRLLLLWLVLAPIPASLTNERLTVIRATTMLPVTEIITALGFYFLIGKISIKFRLFTTLIYIIIVMASLGFYLTRYLTNYRVNYSWSWQYGYKEAVSYTKENYDKYDKIIVTKKYGEPHEFFLFFWPHDPVKYQNDKDKIAFYQSNWWWVDRFDKFYFVNDWQISQTESGIWKLESGEKFSCEKIKCLLITGPNNHPENWSKLETINFLDNKPAFEIYENNE</sequence>
<dbReference type="GO" id="GO:0000030">
    <property type="term" value="F:mannosyltransferase activity"/>
    <property type="evidence" value="ECO:0007669"/>
    <property type="project" value="InterPro"/>
</dbReference>
<feature type="transmembrane region" description="Helical" evidence="8">
    <location>
        <begin position="272"/>
        <end position="291"/>
    </location>
</feature>
<feature type="transmembrane region" description="Helical" evidence="8">
    <location>
        <begin position="87"/>
        <end position="110"/>
    </location>
</feature>
<dbReference type="GO" id="GO:0006493">
    <property type="term" value="P:protein O-linked glycosylation"/>
    <property type="evidence" value="ECO:0007669"/>
    <property type="project" value="InterPro"/>
</dbReference>
<feature type="transmembrane region" description="Helical" evidence="8">
    <location>
        <begin position="169"/>
        <end position="195"/>
    </location>
</feature>
<comment type="subcellular location">
    <subcellularLocation>
        <location evidence="1">Cell membrane</location>
        <topology evidence="1">Multi-pass membrane protein</topology>
    </subcellularLocation>
</comment>
<feature type="transmembrane region" description="Helical" evidence="8">
    <location>
        <begin position="343"/>
        <end position="364"/>
    </location>
</feature>
<evidence type="ECO:0000256" key="5">
    <source>
        <dbReference type="ARBA" id="ARBA00022692"/>
    </source>
</evidence>
<reference evidence="10 11" key="1">
    <citation type="journal article" date="2015" name="Nature">
        <title>rRNA introns, odd ribosomes, and small enigmatic genomes across a large radiation of phyla.</title>
        <authorList>
            <person name="Brown C.T."/>
            <person name="Hug L.A."/>
            <person name="Thomas B.C."/>
            <person name="Sharon I."/>
            <person name="Castelle C.J."/>
            <person name="Singh A."/>
            <person name="Wilkins M.J."/>
            <person name="Williams K.H."/>
            <person name="Banfield J.F."/>
        </authorList>
    </citation>
    <scope>NUCLEOTIDE SEQUENCE [LARGE SCALE GENOMIC DNA]</scope>
</reference>
<feature type="transmembrane region" description="Helical" evidence="8">
    <location>
        <begin position="139"/>
        <end position="157"/>
    </location>
</feature>
<protein>
    <recommendedName>
        <fullName evidence="9">ArnT-like N-terminal domain-containing protein</fullName>
    </recommendedName>
</protein>
<dbReference type="Pfam" id="PF02366">
    <property type="entry name" value="PMT"/>
    <property type="match status" value="1"/>
</dbReference>
<keyword evidence="2" id="KW-1003">Cell membrane</keyword>
<name>A0A0G0XJM3_9BACT</name>
<dbReference type="AlphaFoldDB" id="A0A0G0XJM3"/>
<evidence type="ECO:0000256" key="2">
    <source>
        <dbReference type="ARBA" id="ARBA00022475"/>
    </source>
</evidence>
<evidence type="ECO:0000313" key="10">
    <source>
        <dbReference type="EMBL" id="KKR87872.1"/>
    </source>
</evidence>
<feature type="transmembrane region" description="Helical" evidence="8">
    <location>
        <begin position="117"/>
        <end position="133"/>
    </location>
</feature>
<dbReference type="PANTHER" id="PTHR33908">
    <property type="entry name" value="MANNOSYLTRANSFERASE YKCB-RELATED"/>
    <property type="match status" value="1"/>
</dbReference>
<feature type="domain" description="ArnT-like N-terminal" evidence="9">
    <location>
        <begin position="9"/>
        <end position="178"/>
    </location>
</feature>
<feature type="transmembrane region" description="Helical" evidence="8">
    <location>
        <begin position="371"/>
        <end position="391"/>
    </location>
</feature>
<gene>
    <name evidence="10" type="ORF">UU32_C0003G0002</name>
</gene>
<proteinExistence type="predicted"/>
<keyword evidence="3" id="KW-0328">Glycosyltransferase</keyword>
<evidence type="ECO:0000256" key="3">
    <source>
        <dbReference type="ARBA" id="ARBA00022676"/>
    </source>
</evidence>
<dbReference type="EMBL" id="LCAE01000003">
    <property type="protein sequence ID" value="KKR87872.1"/>
    <property type="molecule type" value="Genomic_DNA"/>
</dbReference>
<dbReference type="GO" id="GO:0005886">
    <property type="term" value="C:plasma membrane"/>
    <property type="evidence" value="ECO:0007669"/>
    <property type="project" value="UniProtKB-SubCell"/>
</dbReference>
<evidence type="ECO:0000256" key="8">
    <source>
        <dbReference type="SAM" id="Phobius"/>
    </source>
</evidence>
<evidence type="ECO:0000256" key="4">
    <source>
        <dbReference type="ARBA" id="ARBA00022679"/>
    </source>
</evidence>
<keyword evidence="7 8" id="KW-0472">Membrane</keyword>
<dbReference type="GO" id="GO:0016763">
    <property type="term" value="F:pentosyltransferase activity"/>
    <property type="evidence" value="ECO:0007669"/>
    <property type="project" value="TreeGrafter"/>
</dbReference>